<evidence type="ECO:0000313" key="5">
    <source>
        <dbReference type="Proteomes" id="UP000807353"/>
    </source>
</evidence>
<dbReference type="SUPFAM" id="SSF48452">
    <property type="entry name" value="TPR-like"/>
    <property type="match status" value="1"/>
</dbReference>
<evidence type="ECO:0000256" key="3">
    <source>
        <dbReference type="SAM" id="MobiDB-lite"/>
    </source>
</evidence>
<dbReference type="PANTHER" id="PTHR22904">
    <property type="entry name" value="TPR REPEAT CONTAINING PROTEIN"/>
    <property type="match status" value="1"/>
</dbReference>
<dbReference type="Proteomes" id="UP000807353">
    <property type="component" value="Unassembled WGS sequence"/>
</dbReference>
<accession>A0A9P6CDV3</accession>
<feature type="region of interest" description="Disordered" evidence="3">
    <location>
        <begin position="1"/>
        <end position="34"/>
    </location>
</feature>
<comment type="caution">
    <text evidence="4">The sequence shown here is derived from an EMBL/GenBank/DDBJ whole genome shotgun (WGS) entry which is preliminary data.</text>
</comment>
<dbReference type="EMBL" id="MU150371">
    <property type="protein sequence ID" value="KAF9457434.1"/>
    <property type="molecule type" value="Genomic_DNA"/>
</dbReference>
<dbReference type="InterPro" id="IPR011990">
    <property type="entry name" value="TPR-like_helical_dom_sf"/>
</dbReference>
<sequence>MSHGHTHGPGEDHSHSHSHAPQQPQAQVLPPPDPALQALIDQDYVPTPLTLTDDKNRALCSAHKLEKCTPCDVDFVNLNRLSALLVANPNLLCPPPANVITQKITQIVTATKDEGNALFKAQQYNQSIQRYSNAAMLAVSRPPWEANQFMREELSTVISNRSAAYYESHDFVAALADAETVIQVRRNWSKGHFRKAKALLGMKKFKDAADAVKVGLSFEPTNTELVSFLAEIENFESKTDHALQSAVSAKV</sequence>
<proteinExistence type="predicted"/>
<evidence type="ECO:0000256" key="2">
    <source>
        <dbReference type="ARBA" id="ARBA00022803"/>
    </source>
</evidence>
<evidence type="ECO:0000313" key="4">
    <source>
        <dbReference type="EMBL" id="KAF9457434.1"/>
    </source>
</evidence>
<evidence type="ECO:0000256" key="1">
    <source>
        <dbReference type="ARBA" id="ARBA00022737"/>
    </source>
</evidence>
<reference evidence="4" key="1">
    <citation type="submission" date="2020-11" db="EMBL/GenBank/DDBJ databases">
        <authorList>
            <consortium name="DOE Joint Genome Institute"/>
            <person name="Ahrendt S."/>
            <person name="Riley R."/>
            <person name="Andreopoulos W."/>
            <person name="Labutti K."/>
            <person name="Pangilinan J."/>
            <person name="Ruiz-Duenas F.J."/>
            <person name="Barrasa J.M."/>
            <person name="Sanchez-Garcia M."/>
            <person name="Camarero S."/>
            <person name="Miyauchi S."/>
            <person name="Serrano A."/>
            <person name="Linde D."/>
            <person name="Babiker R."/>
            <person name="Drula E."/>
            <person name="Ayuso-Fernandez I."/>
            <person name="Pacheco R."/>
            <person name="Padilla G."/>
            <person name="Ferreira P."/>
            <person name="Barriuso J."/>
            <person name="Kellner H."/>
            <person name="Castanera R."/>
            <person name="Alfaro M."/>
            <person name="Ramirez L."/>
            <person name="Pisabarro A.G."/>
            <person name="Kuo A."/>
            <person name="Tritt A."/>
            <person name="Lipzen A."/>
            <person name="He G."/>
            <person name="Yan M."/>
            <person name="Ng V."/>
            <person name="Cullen D."/>
            <person name="Martin F."/>
            <person name="Rosso M.-N."/>
            <person name="Henrissat B."/>
            <person name="Hibbett D."/>
            <person name="Martinez A.T."/>
            <person name="Grigoriev I.V."/>
        </authorList>
    </citation>
    <scope>NUCLEOTIDE SEQUENCE</scope>
    <source>
        <strain evidence="4">CBS 247.69</strain>
    </source>
</reference>
<keyword evidence="2" id="KW-0802">TPR repeat</keyword>
<dbReference type="OrthoDB" id="433738at2759"/>
<gene>
    <name evidence="4" type="ORF">BDZ94DRAFT_1273116</name>
</gene>
<dbReference type="Gene3D" id="1.25.40.10">
    <property type="entry name" value="Tetratricopeptide repeat domain"/>
    <property type="match status" value="1"/>
</dbReference>
<keyword evidence="1" id="KW-0677">Repeat</keyword>
<keyword evidence="5" id="KW-1185">Reference proteome</keyword>
<dbReference type="PANTHER" id="PTHR22904:SF523">
    <property type="entry name" value="STRESS-INDUCED-PHOSPHOPROTEIN 1"/>
    <property type="match status" value="1"/>
</dbReference>
<organism evidence="4 5">
    <name type="scientific">Collybia nuda</name>
    <dbReference type="NCBI Taxonomy" id="64659"/>
    <lineage>
        <taxon>Eukaryota</taxon>
        <taxon>Fungi</taxon>
        <taxon>Dikarya</taxon>
        <taxon>Basidiomycota</taxon>
        <taxon>Agaricomycotina</taxon>
        <taxon>Agaricomycetes</taxon>
        <taxon>Agaricomycetidae</taxon>
        <taxon>Agaricales</taxon>
        <taxon>Tricholomatineae</taxon>
        <taxon>Clitocybaceae</taxon>
        <taxon>Collybia</taxon>
    </lineage>
</organism>
<name>A0A9P6CDV3_9AGAR</name>
<feature type="compositionally biased region" description="Low complexity" evidence="3">
    <location>
        <begin position="19"/>
        <end position="28"/>
    </location>
</feature>
<protein>
    <submittedName>
        <fullName evidence="4">Uncharacterized protein</fullName>
    </submittedName>
</protein>
<dbReference type="AlphaFoldDB" id="A0A9P6CDV3"/>
<dbReference type="GO" id="GO:0051879">
    <property type="term" value="F:Hsp90 protein binding"/>
    <property type="evidence" value="ECO:0007669"/>
    <property type="project" value="TreeGrafter"/>
</dbReference>